<name>A0ABT8KGJ1_9BACT</name>
<dbReference type="InterPro" id="IPR005097">
    <property type="entry name" value="Sacchrp_dh_NADP-bd"/>
</dbReference>
<accession>A0ABT8KGJ1</accession>
<dbReference type="PANTHER" id="PTHR43781:SF1">
    <property type="entry name" value="SACCHAROPINE DEHYDROGENASE"/>
    <property type="match status" value="1"/>
</dbReference>
<proteinExistence type="predicted"/>
<sequence length="356" mass="39444">MKLPTDTSDILIYGSYGYTGTLIAEQAVEKGLYPLLAGRNESKTAFLANRLNLPYIAFDLDNSQTLHEVLDRVKLVLNCAGPFSETAKPMVEACIAKGVHYLDITGEIEVFEYIASKNNEAKEAKIMLMPGVGFDVVPTDCLASYLKQQLPDANELELAFKGANKISRGTALTMVKNIHKGGAIRSNGQIIPVPAGFKTKLIDFGKGERSTVSIPWGDVSTAYHSTNIPNIIVYTFTNKGTIRFLKLSNKIKWLLGSRWVQNFLRNRINKKLTGPDTQTRNTSFSYIWGQVKNLEGKKRTALLKTAEGYRLTAEAAVLAMEKVLAGNIFPGFKTPSIGFGYDFVMELQDTERRLLD</sequence>
<keyword evidence="3" id="KW-1185">Reference proteome</keyword>
<dbReference type="Proteomes" id="UP001172082">
    <property type="component" value="Unassembled WGS sequence"/>
</dbReference>
<evidence type="ECO:0000313" key="3">
    <source>
        <dbReference type="Proteomes" id="UP001172082"/>
    </source>
</evidence>
<evidence type="ECO:0000313" key="2">
    <source>
        <dbReference type="EMBL" id="MDN5199840.1"/>
    </source>
</evidence>
<protein>
    <submittedName>
        <fullName evidence="2">Saccharopine dehydrogenase NADP-binding domain-containing protein</fullName>
    </submittedName>
</protein>
<dbReference type="Gene3D" id="3.40.50.720">
    <property type="entry name" value="NAD(P)-binding Rossmann-like Domain"/>
    <property type="match status" value="1"/>
</dbReference>
<reference evidence="2" key="1">
    <citation type="submission" date="2023-06" db="EMBL/GenBank/DDBJ databases">
        <title>Genomic of Parafulvivirga corallium.</title>
        <authorList>
            <person name="Wang G."/>
        </authorList>
    </citation>
    <scope>NUCLEOTIDE SEQUENCE</scope>
    <source>
        <strain evidence="2">BMA10</strain>
    </source>
</reference>
<dbReference type="SUPFAM" id="SSF51735">
    <property type="entry name" value="NAD(P)-binding Rossmann-fold domains"/>
    <property type="match status" value="1"/>
</dbReference>
<evidence type="ECO:0000259" key="1">
    <source>
        <dbReference type="Pfam" id="PF03435"/>
    </source>
</evidence>
<gene>
    <name evidence="2" type="ORF">QQ008_00660</name>
</gene>
<organism evidence="2 3">
    <name type="scientific">Splendidivirga corallicola</name>
    <dbReference type="NCBI Taxonomy" id="3051826"/>
    <lineage>
        <taxon>Bacteria</taxon>
        <taxon>Pseudomonadati</taxon>
        <taxon>Bacteroidota</taxon>
        <taxon>Cytophagia</taxon>
        <taxon>Cytophagales</taxon>
        <taxon>Splendidivirgaceae</taxon>
        <taxon>Splendidivirga</taxon>
    </lineage>
</organism>
<dbReference type="InterPro" id="IPR036291">
    <property type="entry name" value="NAD(P)-bd_dom_sf"/>
</dbReference>
<comment type="caution">
    <text evidence="2">The sequence shown here is derived from an EMBL/GenBank/DDBJ whole genome shotgun (WGS) entry which is preliminary data.</text>
</comment>
<feature type="domain" description="Saccharopine dehydrogenase NADP binding" evidence="1">
    <location>
        <begin position="10"/>
        <end position="129"/>
    </location>
</feature>
<dbReference type="RefSeq" id="WP_346749872.1">
    <property type="nucleotide sequence ID" value="NZ_JAUJEA010000001.1"/>
</dbReference>
<dbReference type="PANTHER" id="PTHR43781">
    <property type="entry name" value="SACCHAROPINE DEHYDROGENASE"/>
    <property type="match status" value="1"/>
</dbReference>
<dbReference type="EMBL" id="JAUJEA010000001">
    <property type="protein sequence ID" value="MDN5199840.1"/>
    <property type="molecule type" value="Genomic_DNA"/>
</dbReference>
<dbReference type="Pfam" id="PF03435">
    <property type="entry name" value="Sacchrp_dh_NADP"/>
    <property type="match status" value="1"/>
</dbReference>